<sequence length="273" mass="28420">MGRGACRWRAMGPRHGSPPVRRRGVAPKGPMADVSLPAAFLAGLASFLSPCVLPLVPPYLCYIGGATLDDLTNAEPLRQVARRAFYGAVLFVSGFTVVFVLLGAGASAIGNVLRAHLDTLSLIAGIAIILMGLNFLGVFRIAFLSRTARAHVAEPTGVWGAFVMGLAFAFGWTPCLGPVLGAILAVAGSEATVTKGAALLAVYSAGLGVPFLLAALAVRPFLKSLTHMRRFLPVVEKVMGGVLVLTGIAFLSGGIASMSYWLLETFPILSTLG</sequence>
<dbReference type="Proteomes" id="UP000000270">
    <property type="component" value="Chromosome"/>
</dbReference>
<keyword evidence="11" id="KW-1185">Reference proteome</keyword>
<dbReference type="PANTHER" id="PTHR31272:SF4">
    <property type="entry name" value="CYTOCHROME C-TYPE BIOGENESIS PROTEIN HI_1454-RELATED"/>
    <property type="match status" value="1"/>
</dbReference>
<evidence type="ECO:0000313" key="11">
    <source>
        <dbReference type="Proteomes" id="UP000000270"/>
    </source>
</evidence>
<keyword evidence="3 8" id="KW-0812">Transmembrane</keyword>
<organism evidence="10 11">
    <name type="scientific">Azorhizobium caulinodans (strain ATCC 43989 / DSM 5975 / JCM 20966 / LMG 6465 / NBRC 14845 / NCIMB 13405 / ORS 571)</name>
    <dbReference type="NCBI Taxonomy" id="438753"/>
    <lineage>
        <taxon>Bacteria</taxon>
        <taxon>Pseudomonadati</taxon>
        <taxon>Pseudomonadota</taxon>
        <taxon>Alphaproteobacteria</taxon>
        <taxon>Hyphomicrobiales</taxon>
        <taxon>Xanthobacteraceae</taxon>
        <taxon>Azorhizobium</taxon>
    </lineage>
</organism>
<dbReference type="Pfam" id="PF02683">
    <property type="entry name" value="DsbD_TM"/>
    <property type="match status" value="1"/>
</dbReference>
<evidence type="ECO:0000256" key="5">
    <source>
        <dbReference type="ARBA" id="ARBA00022989"/>
    </source>
</evidence>
<dbReference type="STRING" id="438753.AZC_2949"/>
<comment type="similarity">
    <text evidence="2">Belongs to the DsbD family.</text>
</comment>
<accession>A8IDJ2</accession>
<evidence type="ECO:0000313" key="10">
    <source>
        <dbReference type="EMBL" id="BAF88947.1"/>
    </source>
</evidence>
<reference evidence="10 11" key="1">
    <citation type="journal article" date="2007" name="Appl. Environ. Microbiol.">
        <title>Rhizobial factors required for stem nodule maturation and maintenance in Sesbania rostrata-Azorhizobium caulinodans ORS571 symbiosis.</title>
        <authorList>
            <person name="Suzuki S."/>
            <person name="Aono T."/>
            <person name="Lee KB."/>
            <person name="Suzuki T."/>
            <person name="Liu CT."/>
            <person name="Miwa H."/>
            <person name="Wakao S."/>
            <person name="Iki T."/>
            <person name="Oyaizu H."/>
        </authorList>
    </citation>
    <scope>NUCLEOTIDE SEQUENCE [LARGE SCALE GENOMIC DNA]</scope>
    <source>
        <strain evidence="11">ATCC 43989 / DSM 5975 / JCM 20966 / LMG 6465 / NBRC 14845 / NCIMB 13405 / ORS 571</strain>
    </source>
</reference>
<reference evidence="11" key="2">
    <citation type="submission" date="2007-04" db="EMBL/GenBank/DDBJ databases">
        <title>Complete genome sequence of the nitrogen-fixing bacterium Azorhizobium caulinodans ORS571.</title>
        <authorList>
            <person name="Lee K.B."/>
            <person name="Backer P.D."/>
            <person name="Aono T."/>
            <person name="Liu C.T."/>
            <person name="Suzuki S."/>
            <person name="Suzuki T."/>
            <person name="Kaneko T."/>
            <person name="Yamada M."/>
            <person name="Tabata S."/>
            <person name="Kupfer D.M."/>
            <person name="Najar F.Z."/>
            <person name="Wiley G.B."/>
            <person name="Roe B."/>
            <person name="Binnewies T."/>
            <person name="Ussery D."/>
            <person name="Vereecke D."/>
            <person name="Gevers D."/>
            <person name="Holsters M."/>
            <person name="Oyaizu H."/>
        </authorList>
    </citation>
    <scope>NUCLEOTIDE SEQUENCE [LARGE SCALE GENOMIC DNA]</scope>
    <source>
        <strain evidence="11">ATCC 43989 / DSM 5975 / JCM 20966 / LMG 6465 / NBRC 14845 / NCIMB 13405 / ORS 571</strain>
    </source>
</reference>
<reference evidence="10 11" key="6">
    <citation type="journal article" date="2011" name="Appl. Environ. Microbiol.">
        <title>Involvement of the azorhizobial chromosome partition gene (parA) in the onset of bacteroid differentiation during Sesbania rostrata stem nodule development.</title>
        <authorList>
            <person name="Liu CT."/>
            <person name="Lee KB."/>
            <person name="Wang YS."/>
            <person name="Peng MH."/>
            <person name="Lee KT."/>
            <person name="Suzuki S."/>
            <person name="Suzuki T."/>
            <person name="Oyaizu H."/>
        </authorList>
    </citation>
    <scope>NUCLEOTIDE SEQUENCE [LARGE SCALE GENOMIC DNA]</scope>
    <source>
        <strain evidence="11">ATCC 43989 / DSM 5975 / JCM 20966 / LMG 6465 / NBRC 14845 / NCIMB 13405 / ORS 571</strain>
    </source>
</reference>
<proteinExistence type="inferred from homology"/>
<feature type="transmembrane region" description="Helical" evidence="8">
    <location>
        <begin position="197"/>
        <end position="218"/>
    </location>
</feature>
<evidence type="ECO:0000256" key="4">
    <source>
        <dbReference type="ARBA" id="ARBA00022748"/>
    </source>
</evidence>
<dbReference type="AlphaFoldDB" id="A8IDJ2"/>
<feature type="transmembrane region" description="Helical" evidence="8">
    <location>
        <begin position="122"/>
        <end position="144"/>
    </location>
</feature>
<name>A8IDJ2_AZOC5</name>
<feature type="domain" description="Cytochrome C biogenesis protein transmembrane" evidence="9">
    <location>
        <begin position="36"/>
        <end position="248"/>
    </location>
</feature>
<dbReference type="PANTHER" id="PTHR31272">
    <property type="entry name" value="CYTOCHROME C-TYPE BIOGENESIS PROTEIN HI_1454-RELATED"/>
    <property type="match status" value="1"/>
</dbReference>
<dbReference type="eggNOG" id="COG0785">
    <property type="taxonomic scope" value="Bacteria"/>
</dbReference>
<evidence type="ECO:0000256" key="7">
    <source>
        <dbReference type="SAM" id="MobiDB-lite"/>
    </source>
</evidence>
<evidence type="ECO:0000256" key="2">
    <source>
        <dbReference type="ARBA" id="ARBA00006143"/>
    </source>
</evidence>
<dbReference type="GO" id="GO:0016020">
    <property type="term" value="C:membrane"/>
    <property type="evidence" value="ECO:0007669"/>
    <property type="project" value="UniProtKB-SubCell"/>
</dbReference>
<feature type="transmembrane region" description="Helical" evidence="8">
    <location>
        <begin position="156"/>
        <end position="185"/>
    </location>
</feature>
<comment type="subcellular location">
    <subcellularLocation>
        <location evidence="1">Membrane</location>
        <topology evidence="1">Multi-pass membrane protein</topology>
    </subcellularLocation>
</comment>
<keyword evidence="5 8" id="KW-1133">Transmembrane helix</keyword>
<feature type="transmembrane region" description="Helical" evidence="8">
    <location>
        <begin position="238"/>
        <end position="263"/>
    </location>
</feature>
<reference evidence="10 11" key="3">
    <citation type="journal article" date="2008" name="BMC Genomics">
        <title>The genome of the versatile nitrogen fixer Azorhizobium caulinodans ORS571.</title>
        <authorList>
            <person name="Lee KB."/>
            <person name="Backer P.D."/>
            <person name="Aono T."/>
            <person name="Liu CT."/>
            <person name="Suzuki S."/>
            <person name="Suzuki T."/>
            <person name="Kaneko T."/>
            <person name="Yamada M."/>
            <person name="Tabata S."/>
            <person name="Kupfer D.M."/>
            <person name="Najar F.Z."/>
            <person name="Wiley G.B."/>
            <person name="Roe B."/>
            <person name="Binnewies T.T."/>
            <person name="Ussery D.W."/>
            <person name="D'Haeze W."/>
            <person name="Herder J.D."/>
            <person name="Gevers D."/>
            <person name="Vereecke D."/>
            <person name="Holsters M."/>
            <person name="Oyaizu H."/>
        </authorList>
    </citation>
    <scope>NUCLEOTIDE SEQUENCE [LARGE SCALE GENOMIC DNA]</scope>
    <source>
        <strain evidence="11">ATCC 43989 / DSM 5975 / JCM 20966 / LMG 6465 / NBRC 14845 / NCIMB 13405 / ORS 571</strain>
    </source>
</reference>
<gene>
    <name evidence="10" type="ordered locus">AZC_2949</name>
</gene>
<evidence type="ECO:0000256" key="1">
    <source>
        <dbReference type="ARBA" id="ARBA00004141"/>
    </source>
</evidence>
<dbReference type="HOGENOM" id="CLU_053225_2_1_5"/>
<evidence type="ECO:0000256" key="3">
    <source>
        <dbReference type="ARBA" id="ARBA00022692"/>
    </source>
</evidence>
<keyword evidence="4" id="KW-0201">Cytochrome c-type biogenesis</keyword>
<evidence type="ECO:0000256" key="6">
    <source>
        <dbReference type="ARBA" id="ARBA00023136"/>
    </source>
</evidence>
<keyword evidence="6 8" id="KW-0472">Membrane</keyword>
<evidence type="ECO:0000259" key="9">
    <source>
        <dbReference type="Pfam" id="PF02683"/>
    </source>
</evidence>
<feature type="transmembrane region" description="Helical" evidence="8">
    <location>
        <begin position="84"/>
        <end position="110"/>
    </location>
</feature>
<dbReference type="EMBL" id="AP009384">
    <property type="protein sequence ID" value="BAF88947.1"/>
    <property type="molecule type" value="Genomic_DNA"/>
</dbReference>
<dbReference type="InterPro" id="IPR051790">
    <property type="entry name" value="Cytochrome_c-biogenesis_DsbD"/>
</dbReference>
<dbReference type="GO" id="GO:0017004">
    <property type="term" value="P:cytochrome complex assembly"/>
    <property type="evidence" value="ECO:0007669"/>
    <property type="project" value="UniProtKB-KW"/>
</dbReference>
<reference evidence="10 11" key="4">
    <citation type="journal article" date="2009" name="Appl. Environ. Microbiol.">
        <title>Comparative genome-wide transcriptional profiling of Azorhizobium caulinodans ORS571 grown under free-living and symbiotic conditions.</title>
        <authorList>
            <person name="Tsukada S."/>
            <person name="Aono T."/>
            <person name="Akiba N."/>
            <person name="Lee KB."/>
            <person name="Liu CT."/>
            <person name="Toyazaki H."/>
            <person name="Oyaizu H."/>
        </authorList>
    </citation>
    <scope>NUCLEOTIDE SEQUENCE [LARGE SCALE GENOMIC DNA]</scope>
    <source>
        <strain evidence="11">ATCC 43989 / DSM 5975 / JCM 20966 / LMG 6465 / NBRC 14845 / NCIMB 13405 / ORS 571</strain>
    </source>
</reference>
<reference evidence="10 11" key="5">
    <citation type="journal article" date="2010" name="Appl. Environ. Microbiol.">
        <title>phrR-like gene praR of Azorhizobium caulinodans ORS571 is essential for symbiosis with Sesbania rostrata and is involved in expression of reb genes.</title>
        <authorList>
            <person name="Akiba N."/>
            <person name="Aono T."/>
            <person name="Toyazaki H."/>
            <person name="Sato S."/>
            <person name="Oyaizu H."/>
        </authorList>
    </citation>
    <scope>NUCLEOTIDE SEQUENCE [LARGE SCALE GENOMIC DNA]</scope>
    <source>
        <strain evidence="11">ATCC 43989 / DSM 5975 / JCM 20966 / LMG 6465 / NBRC 14845 / NCIMB 13405 / ORS 571</strain>
    </source>
</reference>
<evidence type="ECO:0000256" key="8">
    <source>
        <dbReference type="SAM" id="Phobius"/>
    </source>
</evidence>
<feature type="region of interest" description="Disordered" evidence="7">
    <location>
        <begin position="1"/>
        <end position="26"/>
    </location>
</feature>
<protein>
    <submittedName>
        <fullName evidence="10">Cytochrome c biogenesis protein</fullName>
    </submittedName>
</protein>
<dbReference type="InterPro" id="IPR003834">
    <property type="entry name" value="Cyt_c_assmbl_TM_dom"/>
</dbReference>
<dbReference type="KEGG" id="azc:AZC_2949"/>